<evidence type="ECO:0000259" key="1">
    <source>
        <dbReference type="PROSITE" id="PS50181"/>
    </source>
</evidence>
<dbReference type="PROSITE" id="PS50181">
    <property type="entry name" value="FBOX"/>
    <property type="match status" value="1"/>
</dbReference>
<organism evidence="2 3">
    <name type="scientific">Helicocarpus griseus UAMH5409</name>
    <dbReference type="NCBI Taxonomy" id="1447875"/>
    <lineage>
        <taxon>Eukaryota</taxon>
        <taxon>Fungi</taxon>
        <taxon>Dikarya</taxon>
        <taxon>Ascomycota</taxon>
        <taxon>Pezizomycotina</taxon>
        <taxon>Eurotiomycetes</taxon>
        <taxon>Eurotiomycetidae</taxon>
        <taxon>Onygenales</taxon>
        <taxon>Ajellomycetaceae</taxon>
        <taxon>Helicocarpus</taxon>
    </lineage>
</organism>
<proteinExistence type="predicted"/>
<keyword evidence="3" id="KW-1185">Reference proteome</keyword>
<reference evidence="2 3" key="1">
    <citation type="submission" date="2017-10" db="EMBL/GenBank/DDBJ databases">
        <title>Comparative genomics in systemic dimorphic fungi from Ajellomycetaceae.</title>
        <authorList>
            <person name="Munoz J.F."/>
            <person name="Mcewen J.G."/>
            <person name="Clay O.K."/>
            <person name="Cuomo C.A."/>
        </authorList>
    </citation>
    <scope>NUCLEOTIDE SEQUENCE [LARGE SCALE GENOMIC DNA]</scope>
    <source>
        <strain evidence="2 3">UAMH5409</strain>
    </source>
</reference>
<accession>A0A2B7YC00</accession>
<dbReference type="EMBL" id="PDNB01000004">
    <property type="protein sequence ID" value="PGH18392.1"/>
    <property type="molecule type" value="Genomic_DNA"/>
</dbReference>
<dbReference type="Proteomes" id="UP000223968">
    <property type="component" value="Unassembled WGS sequence"/>
</dbReference>
<dbReference type="OrthoDB" id="3766406at2759"/>
<evidence type="ECO:0000313" key="3">
    <source>
        <dbReference type="Proteomes" id="UP000223968"/>
    </source>
</evidence>
<evidence type="ECO:0000313" key="2">
    <source>
        <dbReference type="EMBL" id="PGH18392.1"/>
    </source>
</evidence>
<name>A0A2B7YC00_9EURO</name>
<dbReference type="AlphaFoldDB" id="A0A2B7YC00"/>
<protein>
    <recommendedName>
        <fullName evidence="1">F-box domain-containing protein</fullName>
    </recommendedName>
</protein>
<sequence length="305" mass="35045">MNLAGTSSKAQKPGPQVLVHSNDICEQEPLERENPAARALTSLPVELIYSILDFLPLGDPASLSITNRFLSRCIGAKIWSKLKHPENAQEKILFLQNLTKDLSEQRDNCWLCDVCKIFHNYGRNSIVKTINDKIDHFGYGDDSHTYPFGYKLSSELVKMAILRAEKGYSHGICPDRLSCAEIVNVRRPQVRIDYAYRVRVVHGELIVKLGTRFRGDNCNADDNGWENNISECGHDSWPPSFKNVLLQNILGFLTENLRHIKAEYPIIPFDEEKPFSAEYQEPRRDQLLFYKRNYTALSRRMRTPM</sequence>
<dbReference type="SUPFAM" id="SSF81383">
    <property type="entry name" value="F-box domain"/>
    <property type="match status" value="1"/>
</dbReference>
<dbReference type="InterPro" id="IPR001810">
    <property type="entry name" value="F-box_dom"/>
</dbReference>
<feature type="domain" description="F-box" evidence="1">
    <location>
        <begin position="37"/>
        <end position="82"/>
    </location>
</feature>
<dbReference type="InterPro" id="IPR036047">
    <property type="entry name" value="F-box-like_dom_sf"/>
</dbReference>
<comment type="caution">
    <text evidence="2">The sequence shown here is derived from an EMBL/GenBank/DDBJ whole genome shotgun (WGS) entry which is preliminary data.</text>
</comment>
<gene>
    <name evidence="2" type="ORF">AJ79_00459</name>
</gene>